<keyword evidence="2" id="KW-1185">Reference proteome</keyword>
<reference evidence="1 2" key="1">
    <citation type="submission" date="2016-10" db="EMBL/GenBank/DDBJ databases">
        <authorList>
            <person name="de Groot N.N."/>
        </authorList>
    </citation>
    <scope>NUCLEOTIDE SEQUENCE [LARGE SCALE GENOMIC DNA]</scope>
    <source>
        <strain evidence="1 2">CGMCC 1.11030</strain>
    </source>
</reference>
<dbReference type="AlphaFoldDB" id="A0A1I3I0H8"/>
<dbReference type="Proteomes" id="UP000199377">
    <property type="component" value="Unassembled WGS sequence"/>
</dbReference>
<dbReference type="STRING" id="1114924.SAMN05216258_106277"/>
<sequence>MALALVAGLLAGSGAEAGERRGRLGTAVLRLIDADVSERATGALAMLGVTAVPSETASTLHLDSNVGEGNQFFASQLGGAFTISDGFPLYLEGFVGYSRYDPVFVFSDGTSRSRLPTKWTTVGAEGGIGWDFHLTDTLVFRPIVNVALGHVESDASLLGRIVNRRYGLDLKFLEDGRLTAGGFGGSLMLDYEYHSDAYDADVELRYTHLHLEPIAGSKAIDASSTAATLGTWSRLRVPTGVEMFGGPLRAVFEASGSWLPGDQGEVLQTRWLAQAGLGIEFDTEKTWVPLSRVRIVARQTIGRNLTGYSLGLSASF</sequence>
<evidence type="ECO:0000313" key="1">
    <source>
        <dbReference type="EMBL" id="SFI41508.1"/>
    </source>
</evidence>
<evidence type="ECO:0000313" key="2">
    <source>
        <dbReference type="Proteomes" id="UP000199377"/>
    </source>
</evidence>
<dbReference type="SUPFAM" id="SSF103515">
    <property type="entry name" value="Autotransporter"/>
    <property type="match status" value="1"/>
</dbReference>
<name>A0A1I3I0H8_9RHOB</name>
<dbReference type="OrthoDB" id="8579419at2"/>
<evidence type="ECO:0008006" key="3">
    <source>
        <dbReference type="Google" id="ProtNLM"/>
    </source>
</evidence>
<proteinExistence type="predicted"/>
<dbReference type="RefSeq" id="WP_092860703.1">
    <property type="nucleotide sequence ID" value="NZ_FOQH01000006.1"/>
</dbReference>
<organism evidence="1 2">
    <name type="scientific">Albimonas pacifica</name>
    <dbReference type="NCBI Taxonomy" id="1114924"/>
    <lineage>
        <taxon>Bacteria</taxon>
        <taxon>Pseudomonadati</taxon>
        <taxon>Pseudomonadota</taxon>
        <taxon>Alphaproteobacteria</taxon>
        <taxon>Rhodobacterales</taxon>
        <taxon>Paracoccaceae</taxon>
        <taxon>Albimonas</taxon>
    </lineage>
</organism>
<accession>A0A1I3I0H8</accession>
<protein>
    <recommendedName>
        <fullName evidence="3">Autotransporter domain-containing protein</fullName>
    </recommendedName>
</protein>
<gene>
    <name evidence="1" type="ORF">SAMN05216258_106277</name>
</gene>
<dbReference type="EMBL" id="FOQH01000006">
    <property type="protein sequence ID" value="SFI41508.1"/>
    <property type="molecule type" value="Genomic_DNA"/>
</dbReference>
<dbReference type="InterPro" id="IPR036709">
    <property type="entry name" value="Autotransporte_beta_dom_sf"/>
</dbReference>